<dbReference type="SUPFAM" id="SSF48113">
    <property type="entry name" value="Heme-dependent peroxidases"/>
    <property type="match status" value="2"/>
</dbReference>
<proteinExistence type="predicted"/>
<dbReference type="Pfam" id="PF03098">
    <property type="entry name" value="An_peroxidase"/>
    <property type="match status" value="3"/>
</dbReference>
<dbReference type="InterPro" id="IPR019791">
    <property type="entry name" value="Haem_peroxidase_animal"/>
</dbReference>
<name>A0A553NVS2_TIGCA</name>
<dbReference type="Proteomes" id="UP000318571">
    <property type="component" value="Chromosome 1"/>
</dbReference>
<protein>
    <recommendedName>
        <fullName evidence="2">peroxidase</fullName>
        <ecNumber evidence="2">1.11.1.7</ecNumber>
    </recommendedName>
</protein>
<feature type="compositionally biased region" description="Pro residues" evidence="8">
    <location>
        <begin position="1601"/>
        <end position="1628"/>
    </location>
</feature>
<reference evidence="10 11" key="1">
    <citation type="journal article" date="2018" name="Nat. Ecol. Evol.">
        <title>Genomic signatures of mitonuclear coevolution across populations of Tigriopus californicus.</title>
        <authorList>
            <person name="Barreto F.S."/>
            <person name="Watson E.T."/>
            <person name="Lima T.G."/>
            <person name="Willett C.S."/>
            <person name="Edmands S."/>
            <person name="Li W."/>
            <person name="Burton R.S."/>
        </authorList>
    </citation>
    <scope>NUCLEOTIDE SEQUENCE [LARGE SCALE GENOMIC DNA]</scope>
    <source>
        <strain evidence="10 11">San Diego</strain>
    </source>
</reference>
<evidence type="ECO:0000256" key="7">
    <source>
        <dbReference type="PIRSR" id="PIRSR619791-2"/>
    </source>
</evidence>
<accession>A0A553NVS2</accession>
<dbReference type="GO" id="GO:0140825">
    <property type="term" value="F:lactoperoxidase activity"/>
    <property type="evidence" value="ECO:0007669"/>
    <property type="project" value="UniProtKB-EC"/>
</dbReference>
<keyword evidence="4 7" id="KW-0479">Metal-binding</keyword>
<feature type="chain" id="PRO_5022009002" description="peroxidase" evidence="9">
    <location>
        <begin position="27"/>
        <end position="1674"/>
    </location>
</feature>
<dbReference type="GO" id="GO:0006979">
    <property type="term" value="P:response to oxidative stress"/>
    <property type="evidence" value="ECO:0007669"/>
    <property type="project" value="InterPro"/>
</dbReference>
<evidence type="ECO:0000256" key="9">
    <source>
        <dbReference type="SAM" id="SignalP"/>
    </source>
</evidence>
<keyword evidence="3" id="KW-0575">Peroxidase</keyword>
<gene>
    <name evidence="10" type="ORF">TCAL_15135</name>
</gene>
<feature type="binding site" description="axial binding residue" evidence="7">
    <location>
        <position position="1219"/>
    </location>
    <ligand>
        <name>heme b</name>
        <dbReference type="ChEBI" id="CHEBI:60344"/>
    </ligand>
    <ligandPart>
        <name>Fe</name>
        <dbReference type="ChEBI" id="CHEBI:18248"/>
    </ligandPart>
</feature>
<sequence length="1674" mass="187456">MVAVRTFVIPYLIWPLILISWSPVTSEANKGRRVSTPGASYYNGNIPNKFESQRIEPRIGEASEEISLKPTTITYSDPEADHALPQSHHAESRDQRWRAMYAENWHERVRVAEVNSPLSPFPPNDSFERYPRRVGGSGRNKDVELFRPQDALEVLPREIESEELPSTPHLNAIMDNAMGKVKAMLLELENEKGRNKPLPKKATRNVTMAALLIEEVTRQLAKDFSLSRGEVGSKVQEVPIKDTMLQEICPDIEAAFCFPQKYRTPNGECNNVKNPMWGVTGAAYLRLVPPQYEDGVGTPRVSGLGGEALPDALTLSSRLLWSQDRPHEHLTALAAIWGQFVAHDISYTLPLSGYEQCCDAIFRKENAMECFPIVDMHNDAICQEVGYGQVLPVDEHNPNCRSDKPGNVCFRSGDERVNHNAGLAALHTLMVREHNRIAANLEAVNPHWDEETLYQEARRIIGAEIQHITYNEFLPAILGEKLMDILRLESKSNGYHMDYNDELPITTLNSVGNAILPFFMSLLPPNLYFVQGDGKIRGEIPLNETYWAPKDAQDSSSVQELILGLSLTPAQTADLTMAKNTKLFRNEDLLSSIIHRGRDHGLPTYTEVRSSCGFESVKSFHELNNTIDHNVISKLKSVYQHVDDIDLFVGGLAERPLTGAVVGPTIGCLLGQQFQILKKGDRFWYENNIPPSALTKDQLQEIRKVSLASLICANMEEIFSVQPEAFIRNDPYLNSPVLCDVFSNVNLQLWKTDTPALQVPEAILIQTLEKGTQGLALRRKEEYKLWENNMGADSQSPLGTAFAFSRPNKVALSLSNTSLLLEYTSRVFLNSLQEPDNTRIKRQVTGNRINVNIDDFADGLTNIDVTRVVSTVPLETCARDENALPCDHTNKFRTFNGWCNNLNNPQYGKSVTPLIRFLSAKYDDAISRPRFRSLSGKALPSPRLVSVVVHADVSHLHGRYTLMLMQFGQFLDHDITLTPINKGFPDSILDCRACDSSQTVHPECWPIPVPKNDPYFPALNTTSGRANCIAFTRSLPGQQRLGPREQLNQNTAYIDASMIYGNDICDAANLREGTDGRLNSSRPILGRGKHLLPKTNKNHECKAASGFCFYGGDSRVSEQPGLAATHTIFLREHNRLVEALKRVNPHWNDEKLYLEGRRIVSAVIQHIAFNEFLPRIIGWNYMNLYNLRAKTEGYNDEYDSTCNPSIFNEFATSAFRFGHSLIRPMLTRMSPDWREMHSHIRLRDGFFNPDMLYEATMIDEVMRGLGATPMENQDQFLSGEITNHLFEERRIPFSGLDLAALNIQRGRDHGLRPYNEYRVACNLDRASSFDDLSKEISFDVIKRLRQVYDSVEDIDLFTGGLSETPLQGALVGPTFACIIGIQFQKLKKCDRFWYETSDASIRFSEAQLTEIRKMTLAKIICSNCDIVGDAQRSIFDQPHEFLNPRVPCPSIPDIDFSHWREEATQCRVNGIEISLGLSRKISPCTSCTCTKEGAQCQSLKINNCPQLIFEFGAEAVSRDNICKTQCSFALNSPGNGFDISSDTLQAPSLSFQPSVPSPTQQAQSVELPSTGTRGSSTLNPSLLPPTRPTNNPQGFGSLFPRAPPPSPQIPPIPPSALPVAPAPRPLRPPQGQQFNGGGRQPPPPPPPPQNTPRQPRPLFNFLPRLPNLSELFGL</sequence>
<keyword evidence="6" id="KW-1015">Disulfide bond</keyword>
<comment type="caution">
    <text evidence="10">The sequence shown here is derived from an EMBL/GenBank/DDBJ whole genome shotgun (WGS) entry which is preliminary data.</text>
</comment>
<dbReference type="CDD" id="cd09823">
    <property type="entry name" value="peroxinectin_like"/>
    <property type="match status" value="2"/>
</dbReference>
<dbReference type="PANTHER" id="PTHR11475:SF134">
    <property type="entry name" value="LD42267P"/>
    <property type="match status" value="1"/>
</dbReference>
<keyword evidence="5 9" id="KW-0732">Signal</keyword>
<keyword evidence="7" id="KW-0349">Heme</keyword>
<keyword evidence="3" id="KW-0560">Oxidoreductase</keyword>
<evidence type="ECO:0000256" key="5">
    <source>
        <dbReference type="ARBA" id="ARBA00022729"/>
    </source>
</evidence>
<evidence type="ECO:0000313" key="10">
    <source>
        <dbReference type="EMBL" id="TRY69519.1"/>
    </source>
</evidence>
<dbReference type="FunFam" id="1.10.640.10:FF:000006">
    <property type="entry name" value="Double oxidase: two peroxidase domains"/>
    <property type="match status" value="1"/>
</dbReference>
<keyword evidence="11" id="KW-1185">Reference proteome</keyword>
<evidence type="ECO:0000256" key="1">
    <source>
        <dbReference type="ARBA" id="ARBA00000189"/>
    </source>
</evidence>
<feature type="compositionally biased region" description="Low complexity" evidence="8">
    <location>
        <begin position="1651"/>
        <end position="1668"/>
    </location>
</feature>
<evidence type="ECO:0000256" key="3">
    <source>
        <dbReference type="ARBA" id="ARBA00022559"/>
    </source>
</evidence>
<dbReference type="PROSITE" id="PS50292">
    <property type="entry name" value="PEROXIDASE_3"/>
    <property type="match status" value="2"/>
</dbReference>
<dbReference type="PRINTS" id="PR00457">
    <property type="entry name" value="ANPEROXIDASE"/>
</dbReference>
<dbReference type="STRING" id="6832.A0A553NVS2"/>
<feature type="compositionally biased region" description="Pro residues" evidence="8">
    <location>
        <begin position="1640"/>
        <end position="1650"/>
    </location>
</feature>
<comment type="catalytic activity">
    <reaction evidence="1">
        <text>2 a phenolic donor + H2O2 = 2 a phenolic radical donor + 2 H2O</text>
        <dbReference type="Rhea" id="RHEA:56136"/>
        <dbReference type="ChEBI" id="CHEBI:15377"/>
        <dbReference type="ChEBI" id="CHEBI:16240"/>
        <dbReference type="ChEBI" id="CHEBI:139520"/>
        <dbReference type="ChEBI" id="CHEBI:139521"/>
        <dbReference type="EC" id="1.11.1.7"/>
    </reaction>
</comment>
<dbReference type="FunFam" id="1.10.640.10:FF:000007">
    <property type="entry name" value="Peroxidase mlt-7"/>
    <property type="match status" value="1"/>
</dbReference>
<dbReference type="GO" id="GO:0046872">
    <property type="term" value="F:metal ion binding"/>
    <property type="evidence" value="ECO:0007669"/>
    <property type="project" value="UniProtKB-KW"/>
</dbReference>
<evidence type="ECO:0000256" key="8">
    <source>
        <dbReference type="SAM" id="MobiDB-lite"/>
    </source>
</evidence>
<feature type="compositionally biased region" description="Polar residues" evidence="8">
    <location>
        <begin position="1541"/>
        <end position="1580"/>
    </location>
</feature>
<keyword evidence="7" id="KW-0408">Iron</keyword>
<feature type="signal peptide" evidence="9">
    <location>
        <begin position="1"/>
        <end position="26"/>
    </location>
</feature>
<evidence type="ECO:0000256" key="2">
    <source>
        <dbReference type="ARBA" id="ARBA00012313"/>
    </source>
</evidence>
<dbReference type="EC" id="1.11.1.7" evidence="2"/>
<dbReference type="PANTHER" id="PTHR11475">
    <property type="entry name" value="OXIDASE/PEROXIDASE"/>
    <property type="match status" value="1"/>
</dbReference>
<dbReference type="GO" id="GO:0020037">
    <property type="term" value="F:heme binding"/>
    <property type="evidence" value="ECO:0007669"/>
    <property type="project" value="InterPro"/>
</dbReference>
<evidence type="ECO:0000256" key="4">
    <source>
        <dbReference type="ARBA" id="ARBA00022723"/>
    </source>
</evidence>
<feature type="region of interest" description="Disordered" evidence="8">
    <location>
        <begin position="1541"/>
        <end position="1674"/>
    </location>
</feature>
<dbReference type="EMBL" id="VCGU01000010">
    <property type="protein sequence ID" value="TRY69519.1"/>
    <property type="molecule type" value="Genomic_DNA"/>
</dbReference>
<evidence type="ECO:0000256" key="6">
    <source>
        <dbReference type="ARBA" id="ARBA00023157"/>
    </source>
</evidence>
<dbReference type="InterPro" id="IPR037120">
    <property type="entry name" value="Haem_peroxidase_sf_animal"/>
</dbReference>
<evidence type="ECO:0000313" key="11">
    <source>
        <dbReference type="Proteomes" id="UP000318571"/>
    </source>
</evidence>
<dbReference type="InterPro" id="IPR010255">
    <property type="entry name" value="Haem_peroxidase_sf"/>
</dbReference>
<organism evidence="10 11">
    <name type="scientific">Tigriopus californicus</name>
    <name type="common">Marine copepod</name>
    <dbReference type="NCBI Taxonomy" id="6832"/>
    <lineage>
        <taxon>Eukaryota</taxon>
        <taxon>Metazoa</taxon>
        <taxon>Ecdysozoa</taxon>
        <taxon>Arthropoda</taxon>
        <taxon>Crustacea</taxon>
        <taxon>Multicrustacea</taxon>
        <taxon>Hexanauplia</taxon>
        <taxon>Copepoda</taxon>
        <taxon>Harpacticoida</taxon>
        <taxon>Harpacticidae</taxon>
        <taxon>Tigriopus</taxon>
    </lineage>
</organism>
<dbReference type="Gene3D" id="1.10.640.10">
    <property type="entry name" value="Haem peroxidase domain superfamily, animal type"/>
    <property type="match status" value="2"/>
</dbReference>